<evidence type="ECO:0008006" key="9">
    <source>
        <dbReference type="Google" id="ProtNLM"/>
    </source>
</evidence>
<dbReference type="SUPFAM" id="SSF50978">
    <property type="entry name" value="WD40 repeat-like"/>
    <property type="match status" value="1"/>
</dbReference>
<dbReference type="Proteomes" id="UP000051952">
    <property type="component" value="Unassembled WGS sequence"/>
</dbReference>
<dbReference type="OrthoDB" id="1935146at2759"/>
<evidence type="ECO:0000256" key="1">
    <source>
        <dbReference type="ARBA" id="ARBA00004604"/>
    </source>
</evidence>
<dbReference type="InterPro" id="IPR036322">
    <property type="entry name" value="WD40_repeat_dom_sf"/>
</dbReference>
<dbReference type="PANTHER" id="PTHR18359">
    <property type="entry name" value="WD-REPEAT PROTEIN-RELATED"/>
    <property type="match status" value="1"/>
</dbReference>
<keyword evidence="2" id="KW-0698">rRNA processing</keyword>
<dbReference type="EMBL" id="CYKH01001951">
    <property type="protein sequence ID" value="CUG91666.1"/>
    <property type="molecule type" value="Genomic_DNA"/>
</dbReference>
<feature type="non-terminal residue" evidence="7">
    <location>
        <position position="1"/>
    </location>
</feature>
<keyword evidence="5" id="KW-0539">Nucleus</keyword>
<reference evidence="8" key="1">
    <citation type="submission" date="2015-09" db="EMBL/GenBank/DDBJ databases">
        <authorList>
            <consortium name="Pathogen Informatics"/>
        </authorList>
    </citation>
    <scope>NUCLEOTIDE SEQUENCE [LARGE SCALE GENOMIC DNA]</scope>
    <source>
        <strain evidence="8">Lake Konstanz</strain>
    </source>
</reference>
<evidence type="ECO:0000313" key="7">
    <source>
        <dbReference type="EMBL" id="CUG91666.1"/>
    </source>
</evidence>
<keyword evidence="3" id="KW-0853">WD repeat</keyword>
<dbReference type="GO" id="GO:0006364">
    <property type="term" value="P:rRNA processing"/>
    <property type="evidence" value="ECO:0007669"/>
    <property type="project" value="UniProtKB-KW"/>
</dbReference>
<dbReference type="InterPro" id="IPR015943">
    <property type="entry name" value="WD40/YVTN_repeat-like_dom_sf"/>
</dbReference>
<evidence type="ECO:0000256" key="3">
    <source>
        <dbReference type="ARBA" id="ARBA00022574"/>
    </source>
</evidence>
<dbReference type="GO" id="GO:0034388">
    <property type="term" value="C:Pwp2p-containing subcomplex of 90S preribosome"/>
    <property type="evidence" value="ECO:0007669"/>
    <property type="project" value="TreeGrafter"/>
</dbReference>
<evidence type="ECO:0000256" key="5">
    <source>
        <dbReference type="ARBA" id="ARBA00023242"/>
    </source>
</evidence>
<dbReference type="GO" id="GO:0032040">
    <property type="term" value="C:small-subunit processome"/>
    <property type="evidence" value="ECO:0007669"/>
    <property type="project" value="TreeGrafter"/>
</dbReference>
<feature type="region of interest" description="Disordered" evidence="6">
    <location>
        <begin position="1"/>
        <end position="29"/>
    </location>
</feature>
<name>A0A0S4JN39_BODSA</name>
<dbReference type="AlphaFoldDB" id="A0A0S4JN39"/>
<organism evidence="7 8">
    <name type="scientific">Bodo saltans</name>
    <name type="common">Flagellated protozoan</name>
    <dbReference type="NCBI Taxonomy" id="75058"/>
    <lineage>
        <taxon>Eukaryota</taxon>
        <taxon>Discoba</taxon>
        <taxon>Euglenozoa</taxon>
        <taxon>Kinetoplastea</taxon>
        <taxon>Metakinetoplastina</taxon>
        <taxon>Eubodonida</taxon>
        <taxon>Bodonidae</taxon>
        <taxon>Bodo</taxon>
    </lineage>
</organism>
<dbReference type="Gene3D" id="2.130.10.10">
    <property type="entry name" value="YVTN repeat-like/Quinoprotein amine dehydrogenase"/>
    <property type="match status" value="1"/>
</dbReference>
<protein>
    <recommendedName>
        <fullName evidence="9">WD40 repeat-containing protein</fullName>
    </recommendedName>
</protein>
<feature type="compositionally biased region" description="Polar residues" evidence="6">
    <location>
        <begin position="1"/>
        <end position="20"/>
    </location>
</feature>
<gene>
    <name evidence="7" type="ORF">BSAL_33220</name>
</gene>
<dbReference type="VEuPathDB" id="TriTrypDB:BSAL_33220"/>
<dbReference type="OMA" id="ARTIHWH"/>
<comment type="subcellular location">
    <subcellularLocation>
        <location evidence="1">Nucleus</location>
        <location evidence="1">Nucleolus</location>
    </subcellularLocation>
</comment>
<proteinExistence type="predicted"/>
<keyword evidence="4" id="KW-0677">Repeat</keyword>
<evidence type="ECO:0000256" key="2">
    <source>
        <dbReference type="ARBA" id="ARBA00022552"/>
    </source>
</evidence>
<sequence>NKASSTVPVWAKTSSSTEQQVEGGGEDGEEIVLTKKRQRNEDLDAALASTLPVLDSKHQRTSNVKPTILSVFPLPRDMARVIRWHPNSQLCVVAGTNNLYVFHSSGKYVEQLSKVHIQGDRVEHMQLTPSGDEAIVVSHESYVPTLVHLATEKQTPLSFLDTRENFAYRHDYRNDTHGRQYNFIRSLCVRPNDRVSRWVGVAHGNCLILGSVASGSVVQKIHTSDPIVDAAFTASNEVTIAVHDRLLVYDVRRTAKHVSTLIDEGSIGVTAMAFSNTHTAIASKSGVVNLYTKGSTGSAAPVKTVKNLTTAVSTLTLGEGRQGPVLVAATSEQKNGVRLVKLPEGVVVPSFPAVSARHGFFHCADIAKGAPVLSLGERAKVTNYVI</sequence>
<evidence type="ECO:0000256" key="4">
    <source>
        <dbReference type="ARBA" id="ARBA00022737"/>
    </source>
</evidence>
<evidence type="ECO:0000256" key="6">
    <source>
        <dbReference type="SAM" id="MobiDB-lite"/>
    </source>
</evidence>
<dbReference type="PANTHER" id="PTHR18359:SF0">
    <property type="entry name" value="U3 SMALL NUCLEOLAR RNA-ASSOCIATED PROTEIN 18 HOMOLOG"/>
    <property type="match status" value="1"/>
</dbReference>
<dbReference type="InterPro" id="IPR045161">
    <property type="entry name" value="Utp18"/>
</dbReference>
<keyword evidence="8" id="KW-1185">Reference proteome</keyword>
<accession>A0A0S4JN39</accession>
<evidence type="ECO:0000313" key="8">
    <source>
        <dbReference type="Proteomes" id="UP000051952"/>
    </source>
</evidence>